<comment type="caution">
    <text evidence="2">The sequence shown here is derived from an EMBL/GenBank/DDBJ whole genome shotgun (WGS) entry which is preliminary data.</text>
</comment>
<evidence type="ECO:0000313" key="3">
    <source>
        <dbReference type="Proteomes" id="UP001597399"/>
    </source>
</evidence>
<accession>A0ABW5S783</accession>
<evidence type="ECO:0000259" key="1">
    <source>
        <dbReference type="Pfam" id="PF04233"/>
    </source>
</evidence>
<reference evidence="3" key="1">
    <citation type="journal article" date="2019" name="Int. J. Syst. Evol. Microbiol.">
        <title>The Global Catalogue of Microorganisms (GCM) 10K type strain sequencing project: providing services to taxonomists for standard genome sequencing and annotation.</title>
        <authorList>
            <consortium name="The Broad Institute Genomics Platform"/>
            <consortium name="The Broad Institute Genome Sequencing Center for Infectious Disease"/>
            <person name="Wu L."/>
            <person name="Ma J."/>
        </authorList>
    </citation>
    <scope>NUCLEOTIDE SEQUENCE [LARGE SCALE GENOMIC DNA]</scope>
    <source>
        <strain evidence="3">TISTR 2466</strain>
    </source>
</reference>
<dbReference type="Proteomes" id="UP001597399">
    <property type="component" value="Unassembled WGS sequence"/>
</dbReference>
<dbReference type="RefSeq" id="WP_253064693.1">
    <property type="nucleotide sequence ID" value="NZ_JAMXWM010000031.1"/>
</dbReference>
<gene>
    <name evidence="2" type="ORF">ACFSUE_15380</name>
</gene>
<sequence>MTDEQIKQLVDYLTKNENQIIKDIGKQYRKSLDALIARLSRIYMKAGSDQLSFSDVARTNDIAKLENFVLQQADKLQTENRRSIVGLLVSIYVYTFDAQKSVIETEVKKALGFNFRLKNSHDAEIIHIMQGKSSKQIDRLLQALEKNNIEGLKLTPALERNRKMIVNDIKSALERGFIEKKGYAAVAKDVQTAFDMSLNRATMITSTEGHRVRETASYDSAANADFQGVKMQKSWMNMGDNRVRHRPGANHVAMEGQTRDVNKPFNLAPGVEAQYPGMSGDAANDIRCRCIALYKIVGIDPSLKKGKKGGITVE</sequence>
<feature type="domain" description="Phage head morphogenesis" evidence="1">
    <location>
        <begin position="167"/>
        <end position="291"/>
    </location>
</feature>
<proteinExistence type="predicted"/>
<evidence type="ECO:0000313" key="2">
    <source>
        <dbReference type="EMBL" id="MFD2694997.1"/>
    </source>
</evidence>
<dbReference type="Pfam" id="PF04233">
    <property type="entry name" value="Phage_Mu_F"/>
    <property type="match status" value="1"/>
</dbReference>
<name>A0ABW5S783_9BACL</name>
<organism evidence="2 3">
    <name type="scientific">Sporolactobacillus shoreicorticis</name>
    <dbReference type="NCBI Taxonomy" id="1923877"/>
    <lineage>
        <taxon>Bacteria</taxon>
        <taxon>Bacillati</taxon>
        <taxon>Bacillota</taxon>
        <taxon>Bacilli</taxon>
        <taxon>Bacillales</taxon>
        <taxon>Sporolactobacillaceae</taxon>
        <taxon>Sporolactobacillus</taxon>
    </lineage>
</organism>
<keyword evidence="3" id="KW-1185">Reference proteome</keyword>
<protein>
    <submittedName>
        <fullName evidence="2">Phage minor head protein</fullName>
    </submittedName>
</protein>
<dbReference type="InterPro" id="IPR006528">
    <property type="entry name" value="Phage_head_morphogenesis_dom"/>
</dbReference>
<dbReference type="EMBL" id="JBHUMQ010000034">
    <property type="protein sequence ID" value="MFD2694997.1"/>
    <property type="molecule type" value="Genomic_DNA"/>
</dbReference>